<dbReference type="PROSITE" id="PS51205">
    <property type="entry name" value="VPS9"/>
    <property type="match status" value="1"/>
</dbReference>
<accession>A0A183H8B6</accession>
<dbReference type="PANTHER" id="PTHR23101">
    <property type="entry name" value="RAB GDP/GTP EXCHANGE FACTOR"/>
    <property type="match status" value="1"/>
</dbReference>
<dbReference type="GO" id="GO:0031267">
    <property type="term" value="F:small GTPase binding"/>
    <property type="evidence" value="ECO:0007669"/>
    <property type="project" value="TreeGrafter"/>
</dbReference>
<gene>
    <name evidence="4" type="ORF">OFLC_LOCUS3728</name>
</gene>
<feature type="domain" description="VPS9" evidence="3">
    <location>
        <begin position="10"/>
        <end position="154"/>
    </location>
</feature>
<evidence type="ECO:0000313" key="6">
    <source>
        <dbReference type="WBParaSite" id="OFLC_0000372701-mRNA-1"/>
    </source>
</evidence>
<evidence type="ECO:0000259" key="3">
    <source>
        <dbReference type="PROSITE" id="PS51205"/>
    </source>
</evidence>
<reference evidence="4 5" key="2">
    <citation type="submission" date="2018-11" db="EMBL/GenBank/DDBJ databases">
        <authorList>
            <consortium name="Pathogen Informatics"/>
        </authorList>
    </citation>
    <scope>NUCLEOTIDE SEQUENCE [LARGE SCALE GENOMIC DNA]</scope>
</reference>
<reference evidence="6" key="1">
    <citation type="submission" date="2016-06" db="UniProtKB">
        <authorList>
            <consortium name="WormBaseParasite"/>
        </authorList>
    </citation>
    <scope>IDENTIFICATION</scope>
</reference>
<evidence type="ECO:0000313" key="4">
    <source>
        <dbReference type="EMBL" id="VDO37579.1"/>
    </source>
</evidence>
<sequence>MAEVEQADEEIADLSLQDRIRSLNWVTAGFLETTLDFSQESVRDKLDEAITEIIDMNSHRGAAEKLQCLVRCSKMIFEALKESRSGAPAGADEYLPVLIFVILKGNPPLIQSNVKFVSRFALPARVLSGESGYYFTNLSCALQFVQNMNAESLKMPKEEFEAYTSGHQVPPLNAMNMGCNQSIRTMENSLVQVRQLLERQKNLKILMKELEIRVKKETDELSAEVDEILNSYPSEELKQLTEQIMIEEAELFGTSVSSSTLLNNISQSSRELDFIDENASNEEHNDHEKNVTSQPSSIQDLV</sequence>
<dbReference type="GO" id="GO:0030139">
    <property type="term" value="C:endocytic vesicle"/>
    <property type="evidence" value="ECO:0007669"/>
    <property type="project" value="TreeGrafter"/>
</dbReference>
<evidence type="ECO:0000256" key="1">
    <source>
        <dbReference type="SAM" id="Coils"/>
    </source>
</evidence>
<evidence type="ECO:0000313" key="5">
    <source>
        <dbReference type="Proteomes" id="UP000267606"/>
    </source>
</evidence>
<feature type="region of interest" description="Disordered" evidence="2">
    <location>
        <begin position="280"/>
        <end position="302"/>
    </location>
</feature>
<dbReference type="AlphaFoldDB" id="A0A183H8B6"/>
<dbReference type="Proteomes" id="UP000267606">
    <property type="component" value="Unassembled WGS sequence"/>
</dbReference>
<dbReference type="InterPro" id="IPR037191">
    <property type="entry name" value="VPS9_dom_sf"/>
</dbReference>
<dbReference type="SMART" id="SM00167">
    <property type="entry name" value="VPS9"/>
    <property type="match status" value="1"/>
</dbReference>
<dbReference type="PANTHER" id="PTHR23101:SF122">
    <property type="entry name" value="RABAPTIN-5-ASSOCIATED EXCHANGE FACTOR FOR RAB5"/>
    <property type="match status" value="1"/>
</dbReference>
<feature type="compositionally biased region" description="Basic and acidic residues" evidence="2">
    <location>
        <begin position="281"/>
        <end position="290"/>
    </location>
</feature>
<keyword evidence="5" id="KW-1185">Reference proteome</keyword>
<dbReference type="Gene3D" id="1.20.1050.80">
    <property type="entry name" value="VPS9 domain"/>
    <property type="match status" value="1"/>
</dbReference>
<dbReference type="WBParaSite" id="OFLC_0000372701-mRNA-1">
    <property type="protein sequence ID" value="OFLC_0000372701-mRNA-1"/>
    <property type="gene ID" value="OFLC_0000372701"/>
</dbReference>
<evidence type="ECO:0000256" key="2">
    <source>
        <dbReference type="SAM" id="MobiDB-lite"/>
    </source>
</evidence>
<feature type="compositionally biased region" description="Polar residues" evidence="2">
    <location>
        <begin position="291"/>
        <end position="302"/>
    </location>
</feature>
<dbReference type="STRING" id="387005.A0A183H8B6"/>
<dbReference type="GO" id="GO:0005085">
    <property type="term" value="F:guanyl-nucleotide exchange factor activity"/>
    <property type="evidence" value="ECO:0007669"/>
    <property type="project" value="InterPro"/>
</dbReference>
<protein>
    <submittedName>
        <fullName evidence="6">VPS9 domain-containing protein</fullName>
    </submittedName>
</protein>
<proteinExistence type="predicted"/>
<dbReference type="InterPro" id="IPR045046">
    <property type="entry name" value="Vps9-like"/>
</dbReference>
<dbReference type="InterPro" id="IPR003123">
    <property type="entry name" value="VPS9"/>
</dbReference>
<dbReference type="GO" id="GO:0005829">
    <property type="term" value="C:cytosol"/>
    <property type="evidence" value="ECO:0007669"/>
    <property type="project" value="TreeGrafter"/>
</dbReference>
<keyword evidence="1" id="KW-0175">Coiled coil</keyword>
<name>A0A183H8B6_9BILA</name>
<organism evidence="6">
    <name type="scientific">Onchocerca flexuosa</name>
    <dbReference type="NCBI Taxonomy" id="387005"/>
    <lineage>
        <taxon>Eukaryota</taxon>
        <taxon>Metazoa</taxon>
        <taxon>Ecdysozoa</taxon>
        <taxon>Nematoda</taxon>
        <taxon>Chromadorea</taxon>
        <taxon>Rhabditida</taxon>
        <taxon>Spirurina</taxon>
        <taxon>Spiruromorpha</taxon>
        <taxon>Filarioidea</taxon>
        <taxon>Onchocercidae</taxon>
        <taxon>Onchocerca</taxon>
    </lineage>
</organism>
<dbReference type="Pfam" id="PF02204">
    <property type="entry name" value="VPS9"/>
    <property type="match status" value="1"/>
</dbReference>
<dbReference type="EMBL" id="UZAJ01002596">
    <property type="protein sequence ID" value="VDO37579.1"/>
    <property type="molecule type" value="Genomic_DNA"/>
</dbReference>
<dbReference type="SUPFAM" id="SSF109993">
    <property type="entry name" value="VPS9 domain"/>
    <property type="match status" value="1"/>
</dbReference>
<dbReference type="GO" id="GO:0016192">
    <property type="term" value="P:vesicle-mediated transport"/>
    <property type="evidence" value="ECO:0007669"/>
    <property type="project" value="InterPro"/>
</dbReference>
<feature type="coiled-coil region" evidence="1">
    <location>
        <begin position="183"/>
        <end position="227"/>
    </location>
</feature>